<feature type="transmembrane region" description="Helical" evidence="1">
    <location>
        <begin position="77"/>
        <end position="94"/>
    </location>
</feature>
<feature type="domain" description="Stage II sporulation protein E N-terminal" evidence="2">
    <location>
        <begin position="21"/>
        <end position="95"/>
    </location>
</feature>
<dbReference type="EMBL" id="WEID01000106">
    <property type="protein sequence ID" value="KAB8126508.1"/>
    <property type="molecule type" value="Genomic_DNA"/>
</dbReference>
<keyword evidence="4" id="KW-1185">Reference proteome</keyword>
<keyword evidence="1" id="KW-1133">Transmembrane helix</keyword>
<evidence type="ECO:0000313" key="4">
    <source>
        <dbReference type="Proteomes" id="UP000480246"/>
    </source>
</evidence>
<proteinExistence type="predicted"/>
<comment type="caution">
    <text evidence="3">The sequence shown here is derived from an EMBL/GenBank/DDBJ whole genome shotgun (WGS) entry which is preliminary data.</text>
</comment>
<keyword evidence="1" id="KW-0472">Membrane</keyword>
<dbReference type="AlphaFoldDB" id="A0A7C8L165"/>
<dbReference type="Pfam" id="PF19732">
    <property type="entry name" value="SpoIIE_N"/>
    <property type="match status" value="1"/>
</dbReference>
<feature type="transmembrane region" description="Helical" evidence="1">
    <location>
        <begin position="40"/>
        <end position="70"/>
    </location>
</feature>
<evidence type="ECO:0000313" key="3">
    <source>
        <dbReference type="EMBL" id="KAB8126508.1"/>
    </source>
</evidence>
<sequence>MNSYTESKPKSIVLKERFVQMFGQRNWIKWLQYFMFEKGFMLSILGFLLGRAVILSTLSPFGIAFIVAVWYLRRDKLFTLIIFSVLGAFSHTMMQG</sequence>
<name>A0A7C8L165_9BACI</name>
<protein>
    <submittedName>
        <fullName evidence="3">Stage II sporulation protein E</fullName>
    </submittedName>
</protein>
<feature type="non-terminal residue" evidence="3">
    <location>
        <position position="96"/>
    </location>
</feature>
<reference evidence="3 4" key="1">
    <citation type="submission" date="2019-10" db="EMBL/GenBank/DDBJ databases">
        <title>Gracilibacillus sp. nov. isolated from rice seeds.</title>
        <authorList>
            <person name="He S."/>
        </authorList>
    </citation>
    <scope>NUCLEOTIDE SEQUENCE [LARGE SCALE GENOMIC DNA]</scope>
    <source>
        <strain evidence="3 4">TD8</strain>
    </source>
</reference>
<evidence type="ECO:0000259" key="2">
    <source>
        <dbReference type="Pfam" id="PF19732"/>
    </source>
</evidence>
<organism evidence="3 4">
    <name type="scientific">Gracilibacillus oryzae</name>
    <dbReference type="NCBI Taxonomy" id="1672701"/>
    <lineage>
        <taxon>Bacteria</taxon>
        <taxon>Bacillati</taxon>
        <taxon>Bacillota</taxon>
        <taxon>Bacilli</taxon>
        <taxon>Bacillales</taxon>
        <taxon>Bacillaceae</taxon>
        <taxon>Gracilibacillus</taxon>
    </lineage>
</organism>
<keyword evidence="1" id="KW-0812">Transmembrane</keyword>
<accession>A0A7C8L165</accession>
<evidence type="ECO:0000256" key="1">
    <source>
        <dbReference type="SAM" id="Phobius"/>
    </source>
</evidence>
<dbReference type="Proteomes" id="UP000480246">
    <property type="component" value="Unassembled WGS sequence"/>
</dbReference>
<dbReference type="InterPro" id="IPR045768">
    <property type="entry name" value="SpoIIE_N"/>
</dbReference>
<gene>
    <name evidence="3" type="ORF">F9U64_19945</name>
</gene>